<organism evidence="1">
    <name type="scientific">Rhizophora mucronata</name>
    <name type="common">Asiatic mangrove</name>
    <dbReference type="NCBI Taxonomy" id="61149"/>
    <lineage>
        <taxon>Eukaryota</taxon>
        <taxon>Viridiplantae</taxon>
        <taxon>Streptophyta</taxon>
        <taxon>Embryophyta</taxon>
        <taxon>Tracheophyta</taxon>
        <taxon>Spermatophyta</taxon>
        <taxon>Magnoliopsida</taxon>
        <taxon>eudicotyledons</taxon>
        <taxon>Gunneridae</taxon>
        <taxon>Pentapetalae</taxon>
        <taxon>rosids</taxon>
        <taxon>fabids</taxon>
        <taxon>Malpighiales</taxon>
        <taxon>Rhizophoraceae</taxon>
        <taxon>Rhizophora</taxon>
    </lineage>
</organism>
<protein>
    <submittedName>
        <fullName evidence="1">Uncharacterized protein MANES_09G009800</fullName>
    </submittedName>
</protein>
<dbReference type="AlphaFoldDB" id="A0A2P2JTC4"/>
<sequence length="122" mass="13573">MQLLAAMLPSRRLQRRSPNQTASFPRMAPLKAVFNLKSVHRDAPQDAPRRPIRSHACSSARSAVPSAYVCLLEPTETKSPVLVTITGRPRGVDPNAPEQLITFSKIVSCYRNLQLVCAHVKW</sequence>
<dbReference type="EMBL" id="GGEC01016233">
    <property type="protein sequence ID" value="MBW96716.1"/>
    <property type="molecule type" value="Transcribed_RNA"/>
</dbReference>
<accession>A0A2P2JTC4</accession>
<evidence type="ECO:0000313" key="1">
    <source>
        <dbReference type="EMBL" id="MBW96716.1"/>
    </source>
</evidence>
<proteinExistence type="predicted"/>
<name>A0A2P2JTC4_RHIMU</name>
<reference evidence="1" key="1">
    <citation type="submission" date="2018-02" db="EMBL/GenBank/DDBJ databases">
        <title>Rhizophora mucronata_Transcriptome.</title>
        <authorList>
            <person name="Meera S.P."/>
            <person name="Sreeshan A."/>
            <person name="Augustine A."/>
        </authorList>
    </citation>
    <scope>NUCLEOTIDE SEQUENCE</scope>
    <source>
        <tissue evidence="1">Leaf</tissue>
    </source>
</reference>